<dbReference type="EMBL" id="CASHSV030000206">
    <property type="protein sequence ID" value="CAJ2655553.1"/>
    <property type="molecule type" value="Genomic_DNA"/>
</dbReference>
<keyword evidence="2" id="KW-1185">Reference proteome</keyword>
<dbReference type="Proteomes" id="UP001177021">
    <property type="component" value="Unassembled WGS sequence"/>
</dbReference>
<organism evidence="1 2">
    <name type="scientific">Trifolium pratense</name>
    <name type="common">Red clover</name>
    <dbReference type="NCBI Taxonomy" id="57577"/>
    <lineage>
        <taxon>Eukaryota</taxon>
        <taxon>Viridiplantae</taxon>
        <taxon>Streptophyta</taxon>
        <taxon>Embryophyta</taxon>
        <taxon>Tracheophyta</taxon>
        <taxon>Spermatophyta</taxon>
        <taxon>Magnoliopsida</taxon>
        <taxon>eudicotyledons</taxon>
        <taxon>Gunneridae</taxon>
        <taxon>Pentapetalae</taxon>
        <taxon>rosids</taxon>
        <taxon>fabids</taxon>
        <taxon>Fabales</taxon>
        <taxon>Fabaceae</taxon>
        <taxon>Papilionoideae</taxon>
        <taxon>50 kb inversion clade</taxon>
        <taxon>NPAAA clade</taxon>
        <taxon>Hologalegina</taxon>
        <taxon>IRL clade</taxon>
        <taxon>Trifolieae</taxon>
        <taxon>Trifolium</taxon>
    </lineage>
</organism>
<sequence>MKKICAIRIFSSQRVSYYSSIRKFEVKKIIEKISRHATSSSVTNLSELLYSLSSTIICRIAFGKSYENDGNERSRFHEMLHEFQALFAEFFFSDYIPFTGWIDKLRARLLSYPILILFYILSCHYVIMCTKRALRGLHGRVDRIFKEFDEFSQEIIDEHLDPNRQQIADDEEDIVDILLQLKKKLAFIFF</sequence>
<comment type="caution">
    <text evidence="1">The sequence shown here is derived from an EMBL/GenBank/DDBJ whole genome shotgun (WGS) entry which is preliminary data.</text>
</comment>
<name>A0ACB0KGS4_TRIPR</name>
<evidence type="ECO:0000313" key="2">
    <source>
        <dbReference type="Proteomes" id="UP001177021"/>
    </source>
</evidence>
<reference evidence="1" key="1">
    <citation type="submission" date="2023-10" db="EMBL/GenBank/DDBJ databases">
        <authorList>
            <person name="Rodriguez Cubillos JULIANA M."/>
            <person name="De Vega J."/>
        </authorList>
    </citation>
    <scope>NUCLEOTIDE SEQUENCE</scope>
</reference>
<accession>A0ACB0KGS4</accession>
<protein>
    <submittedName>
        <fullName evidence="1">Uncharacterized protein</fullName>
    </submittedName>
</protein>
<proteinExistence type="predicted"/>
<evidence type="ECO:0000313" key="1">
    <source>
        <dbReference type="EMBL" id="CAJ2655553.1"/>
    </source>
</evidence>
<gene>
    <name evidence="1" type="ORF">MILVUS5_LOCUS22475</name>
</gene>